<name>A0A140L4I2_9FIRM</name>
<reference evidence="2 3" key="1">
    <citation type="submission" date="2015-12" db="EMBL/GenBank/DDBJ databases">
        <title>Draft genome sequence of the thermoanaerobe Thermotalea metallivorans, an isolate from the runoff channel of the Great Artesian Basin, Australia.</title>
        <authorList>
            <person name="Patel B.K."/>
        </authorList>
    </citation>
    <scope>NUCLEOTIDE SEQUENCE [LARGE SCALE GENOMIC DNA]</scope>
    <source>
        <strain evidence="2 3">B2-1</strain>
    </source>
</reference>
<dbReference type="Proteomes" id="UP000070456">
    <property type="component" value="Unassembled WGS sequence"/>
</dbReference>
<proteinExistence type="predicted"/>
<dbReference type="InterPro" id="IPR036736">
    <property type="entry name" value="ACP-like_sf"/>
</dbReference>
<organism evidence="2 3">
    <name type="scientific">Thermotalea metallivorans</name>
    <dbReference type="NCBI Taxonomy" id="520762"/>
    <lineage>
        <taxon>Bacteria</taxon>
        <taxon>Bacillati</taxon>
        <taxon>Bacillota</taxon>
        <taxon>Clostridia</taxon>
        <taxon>Peptostreptococcales</taxon>
        <taxon>Thermotaleaceae</taxon>
        <taxon>Thermotalea</taxon>
    </lineage>
</organism>
<dbReference type="PROSITE" id="PS50075">
    <property type="entry name" value="CARRIER"/>
    <property type="match status" value="1"/>
</dbReference>
<comment type="caution">
    <text evidence="2">The sequence shown here is derived from an EMBL/GenBank/DDBJ whole genome shotgun (WGS) entry which is preliminary data.</text>
</comment>
<keyword evidence="3" id="KW-1185">Reference proteome</keyword>
<evidence type="ECO:0000313" key="2">
    <source>
        <dbReference type="EMBL" id="KXG75457.1"/>
    </source>
</evidence>
<dbReference type="AlphaFoldDB" id="A0A140L4I2"/>
<dbReference type="EMBL" id="LOEE01000034">
    <property type="protein sequence ID" value="KXG75457.1"/>
    <property type="molecule type" value="Genomic_DNA"/>
</dbReference>
<dbReference type="InterPro" id="IPR009081">
    <property type="entry name" value="PP-bd_ACP"/>
</dbReference>
<dbReference type="Gene3D" id="1.10.1200.10">
    <property type="entry name" value="ACP-like"/>
    <property type="match status" value="1"/>
</dbReference>
<feature type="domain" description="Carrier" evidence="1">
    <location>
        <begin position="1"/>
        <end position="76"/>
    </location>
</feature>
<protein>
    <recommendedName>
        <fullName evidence="1">Carrier domain-containing protein</fullName>
    </recommendedName>
</protein>
<evidence type="ECO:0000313" key="3">
    <source>
        <dbReference type="Proteomes" id="UP000070456"/>
    </source>
</evidence>
<dbReference type="RefSeq" id="WP_068556312.1">
    <property type="nucleotide sequence ID" value="NZ_LOEE01000034.1"/>
</dbReference>
<evidence type="ECO:0000259" key="1">
    <source>
        <dbReference type="PROSITE" id="PS50075"/>
    </source>
</evidence>
<dbReference type="Pfam" id="PF00550">
    <property type="entry name" value="PP-binding"/>
    <property type="match status" value="1"/>
</dbReference>
<dbReference type="SUPFAM" id="SSF47336">
    <property type="entry name" value="ACP-like"/>
    <property type="match status" value="1"/>
</dbReference>
<dbReference type="OrthoDB" id="9804551at2"/>
<gene>
    <name evidence="2" type="ORF">AN619_17210</name>
</gene>
<sequence>MTEILLKIINEILDRNGKESLQTLDVQLSLRNDLGFDSLDLAVLTVKIEDQFGIDIFQNGIVDKVYEIINVVSRSE</sequence>
<accession>A0A140L4I2</accession>
<dbReference type="STRING" id="520762.AN619_17210"/>